<evidence type="ECO:0000313" key="4">
    <source>
        <dbReference type="EMBL" id="CAF4766879.1"/>
    </source>
</evidence>
<reference evidence="4" key="1">
    <citation type="submission" date="2021-02" db="EMBL/GenBank/DDBJ databases">
        <authorList>
            <person name="Steward A R."/>
        </authorList>
    </citation>
    <scope>NUCLEOTIDE SEQUENCE</scope>
</reference>
<dbReference type="Proteomes" id="UP000663880">
    <property type="component" value="Unassembled WGS sequence"/>
</dbReference>
<accession>A0A821MG26</accession>
<gene>
    <name evidence="4" type="ORF">PMACD_LOCUS1597</name>
</gene>
<comment type="similarity">
    <text evidence="2">Belongs to the short-chain dehydrogenases/reductases (SDR) family.</text>
</comment>
<dbReference type="PRINTS" id="PR00081">
    <property type="entry name" value="GDHRDH"/>
</dbReference>
<evidence type="ECO:0000256" key="1">
    <source>
        <dbReference type="ARBA" id="ARBA00023002"/>
    </source>
</evidence>
<dbReference type="PANTHER" id="PTHR43157">
    <property type="entry name" value="PHOSPHATIDYLINOSITOL-GLYCAN BIOSYNTHESIS CLASS F PROTEIN-RELATED"/>
    <property type="match status" value="1"/>
</dbReference>
<keyword evidence="1" id="KW-0560">Oxidoreductase</keyword>
<dbReference type="AlphaFoldDB" id="A0A821MG26"/>
<evidence type="ECO:0000256" key="2">
    <source>
        <dbReference type="RuleBase" id="RU000363"/>
    </source>
</evidence>
<sequence>MFYLVLIVSVITLFAVVVKIYQKLTCGICYSSAHMVGKVVIITGGNCGIGLETAKNLAERGARVIIACRSIKRATEAKDEIIKVTGNTEVVYRHLDLASLRSVREFCEKIYKTESRLDVLINNAGAGGLGNYKTEDGNHVGMQVNYFGPFLLTCLLLPLLKSSAPSRIVNVSSVMHKYADAEVNFENLNMEKYWSDYLVYANSKLYMNLMTLELSQRLKGTGVTVNALHPGVCATNIFRNIKSPLIRKLVNLSVGFLYQSPWEAAQTSIYLAASRDVKDESGCYFSNCRKSKPSLLSQDAEIAKRLWTESEKLVKFSLNDK</sequence>
<name>A0A821MG26_9NEOP</name>
<dbReference type="InterPro" id="IPR002347">
    <property type="entry name" value="SDR_fam"/>
</dbReference>
<protein>
    <submittedName>
        <fullName evidence="4">Uncharacterized protein</fullName>
    </submittedName>
</protein>
<dbReference type="SUPFAM" id="SSF51735">
    <property type="entry name" value="NAD(P)-binding Rossmann-fold domains"/>
    <property type="match status" value="1"/>
</dbReference>
<dbReference type="OrthoDB" id="191139at2759"/>
<keyword evidence="3" id="KW-0732">Signal</keyword>
<evidence type="ECO:0000313" key="5">
    <source>
        <dbReference type="Proteomes" id="UP000663880"/>
    </source>
</evidence>
<dbReference type="Pfam" id="PF00106">
    <property type="entry name" value="adh_short"/>
    <property type="match status" value="1"/>
</dbReference>
<dbReference type="PRINTS" id="PR00080">
    <property type="entry name" value="SDRFAMILY"/>
</dbReference>
<comment type="caution">
    <text evidence="4">The sequence shown here is derived from an EMBL/GenBank/DDBJ whole genome shotgun (WGS) entry which is preliminary data.</text>
</comment>
<proteinExistence type="inferred from homology"/>
<dbReference type="InterPro" id="IPR020904">
    <property type="entry name" value="Sc_DH/Rdtase_CS"/>
</dbReference>
<dbReference type="PANTHER" id="PTHR43157:SF31">
    <property type="entry name" value="PHOSPHATIDYLINOSITOL-GLYCAN BIOSYNTHESIS CLASS F PROTEIN"/>
    <property type="match status" value="1"/>
</dbReference>
<dbReference type="InterPro" id="IPR036291">
    <property type="entry name" value="NAD(P)-bd_dom_sf"/>
</dbReference>
<evidence type="ECO:0000256" key="3">
    <source>
        <dbReference type="SAM" id="SignalP"/>
    </source>
</evidence>
<keyword evidence="5" id="KW-1185">Reference proteome</keyword>
<dbReference type="EMBL" id="CAJOBZ010000003">
    <property type="protein sequence ID" value="CAF4766879.1"/>
    <property type="molecule type" value="Genomic_DNA"/>
</dbReference>
<feature type="chain" id="PRO_5032627942" evidence="3">
    <location>
        <begin position="16"/>
        <end position="321"/>
    </location>
</feature>
<organism evidence="4 5">
    <name type="scientific">Pieris macdunnoughi</name>
    <dbReference type="NCBI Taxonomy" id="345717"/>
    <lineage>
        <taxon>Eukaryota</taxon>
        <taxon>Metazoa</taxon>
        <taxon>Ecdysozoa</taxon>
        <taxon>Arthropoda</taxon>
        <taxon>Hexapoda</taxon>
        <taxon>Insecta</taxon>
        <taxon>Pterygota</taxon>
        <taxon>Neoptera</taxon>
        <taxon>Endopterygota</taxon>
        <taxon>Lepidoptera</taxon>
        <taxon>Glossata</taxon>
        <taxon>Ditrysia</taxon>
        <taxon>Papilionoidea</taxon>
        <taxon>Pieridae</taxon>
        <taxon>Pierinae</taxon>
        <taxon>Pieris</taxon>
    </lineage>
</organism>
<dbReference type="Gene3D" id="3.40.50.720">
    <property type="entry name" value="NAD(P)-binding Rossmann-like Domain"/>
    <property type="match status" value="1"/>
</dbReference>
<dbReference type="GO" id="GO:0016491">
    <property type="term" value="F:oxidoreductase activity"/>
    <property type="evidence" value="ECO:0007669"/>
    <property type="project" value="UniProtKB-KW"/>
</dbReference>
<dbReference type="PROSITE" id="PS00061">
    <property type="entry name" value="ADH_SHORT"/>
    <property type="match status" value="1"/>
</dbReference>
<feature type="signal peptide" evidence="3">
    <location>
        <begin position="1"/>
        <end position="15"/>
    </location>
</feature>